<name>A0ABP3DUW9_9GAMM</name>
<dbReference type="PANTHER" id="PTHR33802">
    <property type="entry name" value="SI:CH211-161H7.5-RELATED"/>
    <property type="match status" value="1"/>
</dbReference>
<keyword evidence="1" id="KW-0812">Transmembrane</keyword>
<feature type="transmembrane region" description="Helical" evidence="1">
    <location>
        <begin position="168"/>
        <end position="187"/>
    </location>
</feature>
<dbReference type="PANTHER" id="PTHR33802:SF1">
    <property type="entry name" value="XK-RELATED PROTEIN"/>
    <property type="match status" value="1"/>
</dbReference>
<feature type="transmembrane region" description="Helical" evidence="1">
    <location>
        <begin position="34"/>
        <end position="55"/>
    </location>
</feature>
<feature type="transmembrane region" description="Helical" evidence="1">
    <location>
        <begin position="76"/>
        <end position="93"/>
    </location>
</feature>
<feature type="transmembrane region" description="Helical" evidence="1">
    <location>
        <begin position="99"/>
        <end position="120"/>
    </location>
</feature>
<gene>
    <name evidence="2" type="ORF">GCM10009126_02520</name>
</gene>
<comment type="caution">
    <text evidence="2">The sequence shown here is derived from an EMBL/GenBank/DDBJ whole genome shotgun (WGS) entry which is preliminary data.</text>
</comment>
<dbReference type="Proteomes" id="UP001500657">
    <property type="component" value="Unassembled WGS sequence"/>
</dbReference>
<feature type="transmembrane region" description="Helical" evidence="1">
    <location>
        <begin position="218"/>
        <end position="238"/>
    </location>
</feature>
<evidence type="ECO:0000313" key="2">
    <source>
        <dbReference type="EMBL" id="GAA0240388.1"/>
    </source>
</evidence>
<dbReference type="RefSeq" id="WP_343879385.1">
    <property type="nucleotide sequence ID" value="NZ_BAAAFO010000001.1"/>
</dbReference>
<sequence length="257" mass="28313">MKYLVLLLAWTMPVVAWLSNTGVFGPTNGAISNQYPTLIVAAGYAFAIWGPIFVLDVIYGTWQCLDRSADRVLRRIRPLTAAGFALTSLWMVVFSQQWFWLALAIIWLSLACLLGAAWQVSHTARHPRGRWWQWLPLSLHAGWVSLAAFLNLAQVIVAFRLLSVSHMLPWTLVLFGLAGLLVLTAIARMRGNPWYTLAVLWGLAGVYVAQRASHLDGAAIAAGAALLLAAAALALSLWQLRRKPPARGSAHRVGNRR</sequence>
<accession>A0ABP3DUW9</accession>
<keyword evidence="3" id="KW-1185">Reference proteome</keyword>
<feature type="transmembrane region" description="Helical" evidence="1">
    <location>
        <begin position="194"/>
        <end position="212"/>
    </location>
</feature>
<proteinExistence type="predicted"/>
<keyword evidence="1" id="KW-1133">Transmembrane helix</keyword>
<feature type="transmembrane region" description="Helical" evidence="1">
    <location>
        <begin position="141"/>
        <end position="162"/>
    </location>
</feature>
<evidence type="ECO:0000313" key="3">
    <source>
        <dbReference type="Proteomes" id="UP001500657"/>
    </source>
</evidence>
<organism evidence="2 3">
    <name type="scientific">Rhodanobacter caeni</name>
    <dbReference type="NCBI Taxonomy" id="657654"/>
    <lineage>
        <taxon>Bacteria</taxon>
        <taxon>Pseudomonadati</taxon>
        <taxon>Pseudomonadota</taxon>
        <taxon>Gammaproteobacteria</taxon>
        <taxon>Lysobacterales</taxon>
        <taxon>Rhodanobacteraceae</taxon>
        <taxon>Rhodanobacter</taxon>
    </lineage>
</organism>
<evidence type="ECO:0008006" key="4">
    <source>
        <dbReference type="Google" id="ProtNLM"/>
    </source>
</evidence>
<dbReference type="EMBL" id="BAAAFO010000001">
    <property type="protein sequence ID" value="GAA0240388.1"/>
    <property type="molecule type" value="Genomic_DNA"/>
</dbReference>
<keyword evidence="1" id="KW-0472">Membrane</keyword>
<evidence type="ECO:0000256" key="1">
    <source>
        <dbReference type="SAM" id="Phobius"/>
    </source>
</evidence>
<protein>
    <recommendedName>
        <fullName evidence="4">Tryptophan-rich sensory protein</fullName>
    </recommendedName>
</protein>
<reference evidence="3" key="1">
    <citation type="journal article" date="2019" name="Int. J. Syst. Evol. Microbiol.">
        <title>The Global Catalogue of Microorganisms (GCM) 10K type strain sequencing project: providing services to taxonomists for standard genome sequencing and annotation.</title>
        <authorList>
            <consortium name="The Broad Institute Genomics Platform"/>
            <consortium name="The Broad Institute Genome Sequencing Center for Infectious Disease"/>
            <person name="Wu L."/>
            <person name="Ma J."/>
        </authorList>
    </citation>
    <scope>NUCLEOTIDE SEQUENCE [LARGE SCALE GENOMIC DNA]</scope>
    <source>
        <strain evidence="3">JCM 16242</strain>
    </source>
</reference>